<dbReference type="EMBL" id="GG738927">
    <property type="protein sequence ID" value="EFC36678.1"/>
    <property type="molecule type" value="Genomic_DNA"/>
</dbReference>
<keyword evidence="1" id="KW-0812">Transmembrane</keyword>
<accession>D2W2N4</accession>
<dbReference type="VEuPathDB" id="AmoebaDB:NAEGRDRAFT_75651"/>
<dbReference type="InterPro" id="IPR029787">
    <property type="entry name" value="Nucleotide_cyclase"/>
</dbReference>
<gene>
    <name evidence="2" type="ORF">NAEGRDRAFT_75651</name>
</gene>
<dbReference type="GeneID" id="8859967"/>
<dbReference type="KEGG" id="ngr:NAEGRDRAFT_75651"/>
<dbReference type="Gene3D" id="3.30.70.1230">
    <property type="entry name" value="Nucleotide cyclase"/>
    <property type="match status" value="1"/>
</dbReference>
<protein>
    <submittedName>
        <fullName evidence="2">Predicted protein</fullName>
    </submittedName>
</protein>
<keyword evidence="3" id="KW-1185">Reference proteome</keyword>
<dbReference type="Proteomes" id="UP000006671">
    <property type="component" value="Unassembled WGS sequence"/>
</dbReference>
<evidence type="ECO:0000256" key="1">
    <source>
        <dbReference type="SAM" id="Phobius"/>
    </source>
</evidence>
<proteinExistence type="predicted"/>
<organism evidence="3">
    <name type="scientific">Naegleria gruberi</name>
    <name type="common">Amoeba</name>
    <dbReference type="NCBI Taxonomy" id="5762"/>
    <lineage>
        <taxon>Eukaryota</taxon>
        <taxon>Discoba</taxon>
        <taxon>Heterolobosea</taxon>
        <taxon>Tetramitia</taxon>
        <taxon>Eutetramitia</taxon>
        <taxon>Vahlkampfiidae</taxon>
        <taxon>Naegleria</taxon>
    </lineage>
</organism>
<reference evidence="2 3" key="1">
    <citation type="journal article" date="2010" name="Cell">
        <title>The genome of Naegleria gruberi illuminates early eukaryotic versatility.</title>
        <authorList>
            <person name="Fritz-Laylin L.K."/>
            <person name="Prochnik S.E."/>
            <person name="Ginger M.L."/>
            <person name="Dacks J.B."/>
            <person name="Carpenter M.L."/>
            <person name="Field M.C."/>
            <person name="Kuo A."/>
            <person name="Paredez A."/>
            <person name="Chapman J."/>
            <person name="Pham J."/>
            <person name="Shu S."/>
            <person name="Neupane R."/>
            <person name="Cipriano M."/>
            <person name="Mancuso J."/>
            <person name="Tu H."/>
            <person name="Salamov A."/>
            <person name="Lindquist E."/>
            <person name="Shapiro H."/>
            <person name="Lucas S."/>
            <person name="Grigoriev I.V."/>
            <person name="Cande W.Z."/>
            <person name="Fulton C."/>
            <person name="Rokhsar D.S."/>
            <person name="Dawson S.C."/>
        </authorList>
    </citation>
    <scope>NUCLEOTIDE SEQUENCE [LARGE SCALE GENOMIC DNA]</scope>
    <source>
        <strain evidence="2 3">NEG-M</strain>
    </source>
</reference>
<dbReference type="AlphaFoldDB" id="D2W2N4"/>
<evidence type="ECO:0000313" key="3">
    <source>
        <dbReference type="Proteomes" id="UP000006671"/>
    </source>
</evidence>
<keyword evidence="1" id="KW-1133">Transmembrane helix</keyword>
<dbReference type="RefSeq" id="XP_002669422.1">
    <property type="nucleotide sequence ID" value="XM_002669376.1"/>
</dbReference>
<evidence type="ECO:0000313" key="2">
    <source>
        <dbReference type="EMBL" id="EFC36678.1"/>
    </source>
</evidence>
<dbReference type="InParanoid" id="D2W2N4"/>
<feature type="transmembrane region" description="Helical" evidence="1">
    <location>
        <begin position="59"/>
        <end position="79"/>
    </location>
</feature>
<keyword evidence="1" id="KW-0472">Membrane</keyword>
<sequence length="416" mass="46842">MKSIAVSYDFYNLPSFFSITSGGVSYIVSVSNYTNENIAWRQFIIVYSDDISKTAHNSIIASICVAFGILVFSVLYRILLSRIAIRPILFLEKQLSLIQVFDLANVKRNSSMFIEIESIYQSLAATVKCLSEIKSFLPDTVVNQLDEIEKTEKELIELNNGKSLINHHHGQAPISNTEKYSIDTKSTADQSFKGFVSDNRSNYSSFKHSNSKSLIKRQASLSSKGSTSSLFRMGLNKKECSVLNITLPQYTDMHTIEEISITFPKIVSVIRSAAQQFQANLQVVSISEYVLVFDTGREHKHIAVTALKVKRGFQALNTQQDLSSEKVESFNFSMGISTNENCHVGNLGTRSFRYYSIVSESTVIAKNLSLLANQLKINILVDESTFKESNKYFLSRPVERVLFRSIKKEILDNDAE</sequence>
<dbReference type="OrthoDB" id="10432747at2759"/>
<name>D2W2N4_NAEGR</name>
<dbReference type="SUPFAM" id="SSF55073">
    <property type="entry name" value="Nucleotide cyclase"/>
    <property type="match status" value="1"/>
</dbReference>